<dbReference type="Proteomes" id="UP000225706">
    <property type="component" value="Unassembled WGS sequence"/>
</dbReference>
<organism evidence="1 2">
    <name type="scientific">Stylophora pistillata</name>
    <name type="common">Smooth cauliflower coral</name>
    <dbReference type="NCBI Taxonomy" id="50429"/>
    <lineage>
        <taxon>Eukaryota</taxon>
        <taxon>Metazoa</taxon>
        <taxon>Cnidaria</taxon>
        <taxon>Anthozoa</taxon>
        <taxon>Hexacorallia</taxon>
        <taxon>Scleractinia</taxon>
        <taxon>Astrocoeniina</taxon>
        <taxon>Pocilloporidae</taxon>
        <taxon>Stylophora</taxon>
    </lineage>
</organism>
<dbReference type="AlphaFoldDB" id="A0A2B4ST95"/>
<reference evidence="2" key="1">
    <citation type="journal article" date="2017" name="bioRxiv">
        <title>Comparative analysis of the genomes of Stylophora pistillata and Acropora digitifera provides evidence for extensive differences between species of corals.</title>
        <authorList>
            <person name="Voolstra C.R."/>
            <person name="Li Y."/>
            <person name="Liew Y.J."/>
            <person name="Baumgarten S."/>
            <person name="Zoccola D."/>
            <person name="Flot J.-F."/>
            <person name="Tambutte S."/>
            <person name="Allemand D."/>
            <person name="Aranda M."/>
        </authorList>
    </citation>
    <scope>NUCLEOTIDE SEQUENCE [LARGE SCALE GENOMIC DNA]</scope>
</reference>
<comment type="caution">
    <text evidence="1">The sequence shown here is derived from an EMBL/GenBank/DDBJ whole genome shotgun (WGS) entry which is preliminary data.</text>
</comment>
<dbReference type="EMBL" id="LSMT01000021">
    <property type="protein sequence ID" value="PFX32566.1"/>
    <property type="molecule type" value="Genomic_DNA"/>
</dbReference>
<evidence type="ECO:0000313" key="1">
    <source>
        <dbReference type="EMBL" id="PFX32566.1"/>
    </source>
</evidence>
<sequence>MSQTTKLQNACYVADLLVDLSRKKVPLPSIDSLSTKLCLRLPERRRTTLITMVIRWKVRDTWAVVRRERYNKSKVWRDNKSVLQEEGVERDFDSVCEREKRRLWLFLRTKRKRRVEFLLGKFGAENVVGCVTEVEGIMVAEQSVPSTFSSNPRCCGGVQLTSDEEKVLCLPPRFSVYEKINLMSCEAQTEKGLAKLRWSALRNAGDESGDISVSIKVNDVYVKPLKLREALVTVEEQESDDEE</sequence>
<gene>
    <name evidence="1" type="ORF">AWC38_SpisGene2601</name>
</gene>
<protein>
    <submittedName>
        <fullName evidence="1">Uncharacterized protein</fullName>
    </submittedName>
</protein>
<keyword evidence="2" id="KW-1185">Reference proteome</keyword>
<accession>A0A2B4ST95</accession>
<proteinExistence type="predicted"/>
<evidence type="ECO:0000313" key="2">
    <source>
        <dbReference type="Proteomes" id="UP000225706"/>
    </source>
</evidence>
<name>A0A2B4ST95_STYPI</name>